<keyword evidence="2" id="KW-1185">Reference proteome</keyword>
<dbReference type="AlphaFoldDB" id="A0A061FYW5"/>
<dbReference type="Proteomes" id="UP000026915">
    <property type="component" value="Chromosome 3"/>
</dbReference>
<evidence type="ECO:0000313" key="2">
    <source>
        <dbReference type="Proteomes" id="UP000026915"/>
    </source>
</evidence>
<dbReference type="Gramene" id="EOY22238">
    <property type="protein sequence ID" value="EOY22238"/>
    <property type="gene ID" value="TCM_014459"/>
</dbReference>
<dbReference type="InParanoid" id="A0A061FYW5"/>
<proteinExistence type="predicted"/>
<reference evidence="1 2" key="1">
    <citation type="journal article" date="2013" name="Genome Biol.">
        <title>The genome sequence of the most widely cultivated cacao type and its use to identify candidate genes regulating pod color.</title>
        <authorList>
            <person name="Motamayor J.C."/>
            <person name="Mockaitis K."/>
            <person name="Schmutz J."/>
            <person name="Haiminen N."/>
            <person name="Iii D.L."/>
            <person name="Cornejo O."/>
            <person name="Findley S.D."/>
            <person name="Zheng P."/>
            <person name="Utro F."/>
            <person name="Royaert S."/>
            <person name="Saski C."/>
            <person name="Jenkins J."/>
            <person name="Podicheti R."/>
            <person name="Zhao M."/>
            <person name="Scheffler B.E."/>
            <person name="Stack J.C."/>
            <person name="Feltus F.A."/>
            <person name="Mustiga G.M."/>
            <person name="Amores F."/>
            <person name="Phillips W."/>
            <person name="Marelli J.P."/>
            <person name="May G.D."/>
            <person name="Shapiro H."/>
            <person name="Ma J."/>
            <person name="Bustamante C.D."/>
            <person name="Schnell R.J."/>
            <person name="Main D."/>
            <person name="Gilbert D."/>
            <person name="Parida L."/>
            <person name="Kuhn D.N."/>
        </authorList>
    </citation>
    <scope>NUCLEOTIDE SEQUENCE [LARGE SCALE GENOMIC DNA]</scope>
    <source>
        <strain evidence="2">cv. Matina 1-6</strain>
    </source>
</reference>
<dbReference type="HOGENOM" id="CLU_2745155_0_0_1"/>
<sequence>MSFFLFFEENSNRFYKPKKIKITAKVGFLYIIMKASSLSCCSGRGCYFSSAACGLRQALRCCSPIWIWSMC</sequence>
<evidence type="ECO:0000313" key="1">
    <source>
        <dbReference type="EMBL" id="EOY22238.1"/>
    </source>
</evidence>
<protein>
    <submittedName>
        <fullName evidence="1">Uncharacterized protein</fullName>
    </submittedName>
</protein>
<dbReference type="EMBL" id="CM001881">
    <property type="protein sequence ID" value="EOY22238.1"/>
    <property type="molecule type" value="Genomic_DNA"/>
</dbReference>
<organism evidence="1 2">
    <name type="scientific">Theobroma cacao</name>
    <name type="common">Cacao</name>
    <name type="synonym">Cocoa</name>
    <dbReference type="NCBI Taxonomy" id="3641"/>
    <lineage>
        <taxon>Eukaryota</taxon>
        <taxon>Viridiplantae</taxon>
        <taxon>Streptophyta</taxon>
        <taxon>Embryophyta</taxon>
        <taxon>Tracheophyta</taxon>
        <taxon>Spermatophyta</taxon>
        <taxon>Magnoliopsida</taxon>
        <taxon>eudicotyledons</taxon>
        <taxon>Gunneridae</taxon>
        <taxon>Pentapetalae</taxon>
        <taxon>rosids</taxon>
        <taxon>malvids</taxon>
        <taxon>Malvales</taxon>
        <taxon>Malvaceae</taxon>
        <taxon>Byttnerioideae</taxon>
        <taxon>Theobroma</taxon>
    </lineage>
</organism>
<accession>A0A061FYW5</accession>
<name>A0A061FYW5_THECC</name>
<gene>
    <name evidence="1" type="ORF">TCM_014459</name>
</gene>